<evidence type="ECO:0000313" key="3">
    <source>
        <dbReference type="Proteomes" id="UP000295438"/>
    </source>
</evidence>
<accession>A0A4R5VDA1</accession>
<dbReference type="AlphaFoldDB" id="A0A4R5VDA1"/>
<proteinExistence type="predicted"/>
<dbReference type="EMBL" id="SMUW01000024">
    <property type="protein sequence ID" value="TDK49735.1"/>
    <property type="molecule type" value="Genomic_DNA"/>
</dbReference>
<evidence type="ECO:0000313" key="2">
    <source>
        <dbReference type="EMBL" id="TDK49735.1"/>
    </source>
</evidence>
<organism evidence="2 3">
    <name type="scientific">Algoriphagus formosus</name>
    <dbReference type="NCBI Taxonomy" id="2007308"/>
    <lineage>
        <taxon>Bacteria</taxon>
        <taxon>Pseudomonadati</taxon>
        <taxon>Bacteroidota</taxon>
        <taxon>Cytophagia</taxon>
        <taxon>Cytophagales</taxon>
        <taxon>Cyclobacteriaceae</taxon>
        <taxon>Algoriphagus</taxon>
    </lineage>
</organism>
<evidence type="ECO:0008006" key="4">
    <source>
        <dbReference type="Google" id="ProtNLM"/>
    </source>
</evidence>
<protein>
    <recommendedName>
        <fullName evidence="4">FUSC family protein</fullName>
    </recommendedName>
</protein>
<feature type="transmembrane region" description="Helical" evidence="1">
    <location>
        <begin position="26"/>
        <end position="48"/>
    </location>
</feature>
<reference evidence="2 3" key="1">
    <citation type="submission" date="2019-03" db="EMBL/GenBank/DDBJ databases">
        <title>Algoriphagus aquimaris sp. nov., isolated form marine sediment in Pohang, Korea.</title>
        <authorList>
            <person name="Kim J."/>
            <person name="Yoon S.-H."/>
            <person name="Lee S.-S."/>
        </authorList>
    </citation>
    <scope>NUCLEOTIDE SEQUENCE [LARGE SCALE GENOMIC DNA]</scope>
    <source>
        <strain evidence="2 3">F21</strain>
    </source>
</reference>
<keyword evidence="3" id="KW-1185">Reference proteome</keyword>
<keyword evidence="1" id="KW-1133">Transmembrane helix</keyword>
<evidence type="ECO:0000256" key="1">
    <source>
        <dbReference type="SAM" id="Phobius"/>
    </source>
</evidence>
<keyword evidence="1" id="KW-0812">Transmembrane</keyword>
<feature type="transmembrane region" description="Helical" evidence="1">
    <location>
        <begin position="54"/>
        <end position="71"/>
    </location>
</feature>
<dbReference type="Proteomes" id="UP000295438">
    <property type="component" value="Unassembled WGS sequence"/>
</dbReference>
<name>A0A4R5VDA1_9BACT</name>
<comment type="caution">
    <text evidence="2">The sequence shown here is derived from an EMBL/GenBank/DDBJ whole genome shotgun (WGS) entry which is preliminary data.</text>
</comment>
<dbReference type="RefSeq" id="WP_133389699.1">
    <property type="nucleotide sequence ID" value="NZ_SMUW01000024.1"/>
</dbReference>
<gene>
    <name evidence="2" type="ORF">E1898_02505</name>
</gene>
<sequence>MENKTFAEMTDEELLIEKKKQKNSKIFHAVAIGFLAGTLIFGMGGWLMSPEKRIGFLIPMLIPVVFIYKILKGPKNDNGLEEVLKQRGLS</sequence>
<keyword evidence="1" id="KW-0472">Membrane</keyword>